<feature type="compositionally biased region" description="Low complexity" evidence="1">
    <location>
        <begin position="81"/>
        <end position="94"/>
    </location>
</feature>
<comment type="caution">
    <text evidence="3">The sequence shown here is derived from an EMBL/GenBank/DDBJ whole genome shotgun (WGS) entry which is preliminary data.</text>
</comment>
<name>A0A6A0A1J5_HAELA</name>
<dbReference type="Pfam" id="PF07572">
    <property type="entry name" value="BCNT"/>
    <property type="match status" value="1"/>
</dbReference>
<evidence type="ECO:0000256" key="1">
    <source>
        <dbReference type="SAM" id="MobiDB-lite"/>
    </source>
</evidence>
<proteinExistence type="predicted"/>
<evidence type="ECO:0000313" key="4">
    <source>
        <dbReference type="Proteomes" id="UP000485058"/>
    </source>
</evidence>
<dbReference type="AlphaFoldDB" id="A0A6A0A1J5"/>
<evidence type="ECO:0000313" key="3">
    <source>
        <dbReference type="EMBL" id="GFH25474.1"/>
    </source>
</evidence>
<feature type="domain" description="BCNT-C" evidence="2">
    <location>
        <begin position="254"/>
        <end position="335"/>
    </location>
</feature>
<dbReference type="PROSITE" id="PS51279">
    <property type="entry name" value="BCNT_C"/>
    <property type="match status" value="1"/>
</dbReference>
<feature type="region of interest" description="Disordered" evidence="1">
    <location>
        <begin position="1"/>
        <end position="216"/>
    </location>
</feature>
<feature type="compositionally biased region" description="Acidic residues" evidence="1">
    <location>
        <begin position="1"/>
        <end position="14"/>
    </location>
</feature>
<gene>
    <name evidence="3" type="ORF">HaLaN_23448</name>
</gene>
<feature type="compositionally biased region" description="Basic and acidic residues" evidence="1">
    <location>
        <begin position="15"/>
        <end position="31"/>
    </location>
</feature>
<feature type="compositionally biased region" description="Basic residues" evidence="1">
    <location>
        <begin position="38"/>
        <end position="48"/>
    </location>
</feature>
<sequence>MASLMDDDGSDVSDDDYRPDQDTTAEAEDRAQFGGPVSKKKSAKRPRARVADDERDPRVAAKKAKTDHLWALLNSRPAGRPQPASTAPPAAQGPKSSNSLAALCRTVDPKQSKSSSDALWMRALGIQSPSRAPGAASSTPSLTSTLPSPAAAPSSSQPAPAAPSTAPSAASDPGAAEGAAEPAAAVGGQQEVLGPDAGPGTSQHPSAADAPHSKVTVTETRRFAGQNIQVALQVDKNSKEAALAAGQSKGQAPAAAKSGLDAFLNEVEKKRKVSVLDKSKADWQQAKAGDTSMEEELEAHKRSDKQYLDKVDFLKRAELRQYEQERDQRLQSDVRFRARV</sequence>
<dbReference type="PANTHER" id="PTHR48295:SF1">
    <property type="entry name" value="SWR1-COMPLEX PROTEIN 5"/>
    <property type="match status" value="1"/>
</dbReference>
<feature type="region of interest" description="Disordered" evidence="1">
    <location>
        <begin position="277"/>
        <end position="302"/>
    </location>
</feature>
<evidence type="ECO:0000259" key="2">
    <source>
        <dbReference type="PROSITE" id="PS51279"/>
    </source>
</evidence>
<accession>A0A6A0A1J5</accession>
<reference evidence="3 4" key="1">
    <citation type="submission" date="2020-02" db="EMBL/GenBank/DDBJ databases">
        <title>Draft genome sequence of Haematococcus lacustris strain NIES-144.</title>
        <authorList>
            <person name="Morimoto D."/>
            <person name="Nakagawa S."/>
            <person name="Yoshida T."/>
            <person name="Sawayama S."/>
        </authorList>
    </citation>
    <scope>NUCLEOTIDE SEQUENCE [LARGE SCALE GENOMIC DNA]</scope>
    <source>
        <strain evidence="3 4">NIES-144</strain>
    </source>
</reference>
<dbReference type="EMBL" id="BLLF01002824">
    <property type="protein sequence ID" value="GFH25474.1"/>
    <property type="molecule type" value="Genomic_DNA"/>
</dbReference>
<dbReference type="InterPro" id="IPR011421">
    <property type="entry name" value="BCNT-C"/>
</dbReference>
<feature type="compositionally biased region" description="Basic and acidic residues" evidence="1">
    <location>
        <begin position="49"/>
        <end position="68"/>
    </location>
</feature>
<keyword evidence="4" id="KW-1185">Reference proteome</keyword>
<dbReference type="Proteomes" id="UP000485058">
    <property type="component" value="Unassembled WGS sequence"/>
</dbReference>
<dbReference type="PANTHER" id="PTHR48295">
    <property type="entry name" value="CRANIOFACIAL DEVELOPMENT PROTEIN 1"/>
    <property type="match status" value="1"/>
</dbReference>
<protein>
    <submittedName>
        <fullName evidence="3">BCNT-C domain-containing protein</fullName>
    </submittedName>
</protein>
<organism evidence="3 4">
    <name type="scientific">Haematococcus lacustris</name>
    <name type="common">Green alga</name>
    <name type="synonym">Haematococcus pluvialis</name>
    <dbReference type="NCBI Taxonomy" id="44745"/>
    <lineage>
        <taxon>Eukaryota</taxon>
        <taxon>Viridiplantae</taxon>
        <taxon>Chlorophyta</taxon>
        <taxon>core chlorophytes</taxon>
        <taxon>Chlorophyceae</taxon>
        <taxon>CS clade</taxon>
        <taxon>Chlamydomonadales</taxon>
        <taxon>Haematococcaceae</taxon>
        <taxon>Haematococcus</taxon>
    </lineage>
</organism>
<dbReference type="InterPro" id="IPR027124">
    <property type="entry name" value="Swc5/CFDP1/2"/>
</dbReference>
<feature type="compositionally biased region" description="Low complexity" evidence="1">
    <location>
        <begin position="132"/>
        <end position="185"/>
    </location>
</feature>